<evidence type="ECO:0000313" key="1">
    <source>
        <dbReference type="EMBL" id="OOL83510.1"/>
    </source>
</evidence>
<gene>
    <name evidence="1" type="ORF">B1P95_03890</name>
</gene>
<comment type="caution">
    <text evidence="1">The sequence shown here is derived from an EMBL/GenBank/DDBJ whole genome shotgun (WGS) entry which is preliminary data.</text>
</comment>
<dbReference type="AlphaFoldDB" id="A0A1S8HN29"/>
<evidence type="ECO:0000313" key="2">
    <source>
        <dbReference type="Proteomes" id="UP000191171"/>
    </source>
</evidence>
<proteinExistence type="predicted"/>
<protein>
    <submittedName>
        <fullName evidence="1">Uncharacterized protein</fullName>
    </submittedName>
</protein>
<accession>A0A1S8HN29</accession>
<organism evidence="1 2">
    <name type="scientific">Enterococcus faecium</name>
    <name type="common">Streptococcus faecium</name>
    <dbReference type="NCBI Taxonomy" id="1352"/>
    <lineage>
        <taxon>Bacteria</taxon>
        <taxon>Bacillati</taxon>
        <taxon>Bacillota</taxon>
        <taxon>Bacilli</taxon>
        <taxon>Lactobacillales</taxon>
        <taxon>Enterococcaceae</taxon>
        <taxon>Enterococcus</taxon>
    </lineage>
</organism>
<sequence>MSLPSNSESQGIISKNSFSCFMYIVTYDRGFGRRTLFIWNKEL</sequence>
<name>A0A1S8HN29_ENTFC</name>
<dbReference type="EMBL" id="MVGJ01000015">
    <property type="protein sequence ID" value="OOL83510.1"/>
    <property type="molecule type" value="Genomic_DNA"/>
</dbReference>
<dbReference type="Proteomes" id="UP000191171">
    <property type="component" value="Unassembled WGS sequence"/>
</dbReference>
<reference evidence="1 2" key="1">
    <citation type="submission" date="2017-02" db="EMBL/GenBank/DDBJ databases">
        <title>Clonality and virulence of isolates of VRE in Hematopoietic Stem Cell Transplanted (HSCT) patients.</title>
        <authorList>
            <person name="Marchi A.P."/>
            <person name="Martins R.C."/>
            <person name="Marie S.K."/>
            <person name="Levin A.S."/>
            <person name="Costa S.F."/>
        </authorList>
    </citation>
    <scope>NUCLEOTIDE SEQUENCE [LARGE SCALE GENOMIC DNA]</scope>
    <source>
        <strain evidence="1 2">LIM1759</strain>
    </source>
</reference>